<name>A0ABY8G196_9ACTO</name>
<dbReference type="NCBIfam" id="TIGR02138">
    <property type="entry name" value="phosphate_pstC"/>
    <property type="match status" value="1"/>
</dbReference>
<evidence type="ECO:0000256" key="4">
    <source>
        <dbReference type="ARBA" id="ARBA00022475"/>
    </source>
</evidence>
<dbReference type="PANTHER" id="PTHR30425">
    <property type="entry name" value="PHOSPHATE TRANSPORT SYSTEM PERMEASE PROTEIN PST"/>
    <property type="match status" value="1"/>
</dbReference>
<evidence type="ECO:0000256" key="8">
    <source>
        <dbReference type="ARBA" id="ARBA00023136"/>
    </source>
</evidence>
<dbReference type="SUPFAM" id="SSF161098">
    <property type="entry name" value="MetI-like"/>
    <property type="match status" value="1"/>
</dbReference>
<accession>A0ABY8G196</accession>
<keyword evidence="8 9" id="KW-0472">Membrane</keyword>
<proteinExistence type="inferred from homology"/>
<keyword evidence="4 10" id="KW-1003">Cell membrane</keyword>
<dbReference type="InterPro" id="IPR011864">
    <property type="entry name" value="Phosphate_PstC"/>
</dbReference>
<dbReference type="RefSeq" id="WP_278012586.1">
    <property type="nucleotide sequence ID" value="NZ_CP121208.1"/>
</dbReference>
<feature type="transmembrane region" description="Helical" evidence="9">
    <location>
        <begin position="64"/>
        <end position="86"/>
    </location>
</feature>
<evidence type="ECO:0000259" key="12">
    <source>
        <dbReference type="PROSITE" id="PS50928"/>
    </source>
</evidence>
<reference evidence="13 14" key="1">
    <citation type="submission" date="2023-03" db="EMBL/GenBank/DDBJ databases">
        <title>Complete genome of Arcanobacterium canis strain DSM 25104 isolated in 2010 from a canine otitis externa in Germany.</title>
        <authorList>
            <person name="Borowiak M."/>
            <person name="Kreitlow A."/>
            <person name="Malorny B."/>
            <person name="Laemmler C."/>
            <person name="Prenger-Berninghoff E."/>
            <person name="Ploetz M."/>
            <person name="Abdulmawjood A."/>
        </authorList>
    </citation>
    <scope>NUCLEOTIDE SEQUENCE [LARGE SCALE GENOMIC DNA]</scope>
    <source>
        <strain evidence="13 14">DSM 25104</strain>
    </source>
</reference>
<sequence length="398" mass="42330">MSKNLDRPAADGAVETPDMSHRTRTAGTQVANDEPARMTNRSLAPTKKMTLVGKPSKADATYKWVATAAAATMLLLLAGVAIFLAMSSQNAFLADSATIENDVSFARGMGFWGFTAAALFGTVLASVIALVIAVPFAVGIALFISHYAPKRIGSISGYVIDLLAAIPSVVFGLWGMWSLEPLMRGIFQTISTVLTPVFEFLAGTKEIVDGHTVWSGGGLPGLRYMAENFEWWPIQPDSAAFTPPARNIAMGGIILAIMILPIITSLTREVFLKTPRLQEEAAIGLGATRWEMIRMVVLPHGRSGIVSATMLGLGRALGETMALLMVLSPGLQINFNLLKPGQHSTIASQIALRFPEASGLAADFLVATGLVLFVVTFGVNFVARAIVARYSEFSGANA</sequence>
<feature type="transmembrane region" description="Helical" evidence="9">
    <location>
        <begin position="248"/>
        <end position="267"/>
    </location>
</feature>
<evidence type="ECO:0000256" key="10">
    <source>
        <dbReference type="RuleBase" id="RU363054"/>
    </source>
</evidence>
<gene>
    <name evidence="13" type="primary">pstC</name>
    <name evidence="13" type="ORF">P7079_07130</name>
</gene>
<dbReference type="Gene3D" id="1.10.3720.10">
    <property type="entry name" value="MetI-like"/>
    <property type="match status" value="1"/>
</dbReference>
<dbReference type="Proteomes" id="UP001215216">
    <property type="component" value="Chromosome"/>
</dbReference>
<dbReference type="CDD" id="cd06261">
    <property type="entry name" value="TM_PBP2"/>
    <property type="match status" value="1"/>
</dbReference>
<keyword evidence="3 9" id="KW-0813">Transport</keyword>
<feature type="domain" description="ABC transmembrane type-1" evidence="12">
    <location>
        <begin position="119"/>
        <end position="383"/>
    </location>
</feature>
<protein>
    <recommendedName>
        <fullName evidence="10">Phosphate transport system permease protein</fullName>
    </recommendedName>
</protein>
<evidence type="ECO:0000256" key="1">
    <source>
        <dbReference type="ARBA" id="ARBA00004651"/>
    </source>
</evidence>
<dbReference type="Pfam" id="PF00528">
    <property type="entry name" value="BPD_transp_1"/>
    <property type="match status" value="1"/>
</dbReference>
<feature type="transmembrane region" description="Helical" evidence="9">
    <location>
        <begin position="364"/>
        <end position="383"/>
    </location>
</feature>
<keyword evidence="5 10" id="KW-0592">Phosphate transport</keyword>
<feature type="transmembrane region" description="Helical" evidence="9">
    <location>
        <begin position="304"/>
        <end position="327"/>
    </location>
</feature>
<comment type="subcellular location">
    <subcellularLocation>
        <location evidence="1 9">Cell membrane</location>
        <topology evidence="1 9">Multi-pass membrane protein</topology>
    </subcellularLocation>
</comment>
<dbReference type="InterPro" id="IPR051124">
    <property type="entry name" value="Phosphate_Transport_Permease"/>
</dbReference>
<feature type="transmembrane region" description="Helical" evidence="9">
    <location>
        <begin position="111"/>
        <end position="144"/>
    </location>
</feature>
<dbReference type="EMBL" id="CP121208">
    <property type="protein sequence ID" value="WFM83161.1"/>
    <property type="molecule type" value="Genomic_DNA"/>
</dbReference>
<comment type="function">
    <text evidence="10">Part of the binding-protein-dependent transport system for phosphate; probably responsible for the translocation of the substrate across the membrane.</text>
</comment>
<feature type="transmembrane region" description="Helical" evidence="9">
    <location>
        <begin position="156"/>
        <end position="177"/>
    </location>
</feature>
<dbReference type="PANTHER" id="PTHR30425:SF1">
    <property type="entry name" value="PHOSPHATE TRANSPORT SYSTEM PERMEASE PROTEIN PSTC"/>
    <property type="match status" value="1"/>
</dbReference>
<comment type="similarity">
    <text evidence="2 10">Belongs to the binding-protein-dependent transport system permease family. CysTW subfamily.</text>
</comment>
<keyword evidence="14" id="KW-1185">Reference proteome</keyword>
<evidence type="ECO:0000256" key="5">
    <source>
        <dbReference type="ARBA" id="ARBA00022592"/>
    </source>
</evidence>
<evidence type="ECO:0000313" key="13">
    <source>
        <dbReference type="EMBL" id="WFM83161.1"/>
    </source>
</evidence>
<keyword evidence="7 9" id="KW-1133">Transmembrane helix</keyword>
<keyword evidence="6 9" id="KW-0812">Transmembrane</keyword>
<evidence type="ECO:0000256" key="2">
    <source>
        <dbReference type="ARBA" id="ARBA00007069"/>
    </source>
</evidence>
<dbReference type="PROSITE" id="PS50928">
    <property type="entry name" value="ABC_TM1"/>
    <property type="match status" value="1"/>
</dbReference>
<evidence type="ECO:0000256" key="11">
    <source>
        <dbReference type="SAM" id="MobiDB-lite"/>
    </source>
</evidence>
<evidence type="ECO:0000256" key="3">
    <source>
        <dbReference type="ARBA" id="ARBA00022448"/>
    </source>
</evidence>
<evidence type="ECO:0000256" key="9">
    <source>
        <dbReference type="RuleBase" id="RU363032"/>
    </source>
</evidence>
<dbReference type="InterPro" id="IPR035906">
    <property type="entry name" value="MetI-like_sf"/>
</dbReference>
<feature type="region of interest" description="Disordered" evidence="11">
    <location>
        <begin position="1"/>
        <end position="39"/>
    </location>
</feature>
<dbReference type="InterPro" id="IPR000515">
    <property type="entry name" value="MetI-like"/>
</dbReference>
<evidence type="ECO:0000313" key="14">
    <source>
        <dbReference type="Proteomes" id="UP001215216"/>
    </source>
</evidence>
<organism evidence="13 14">
    <name type="scientific">Arcanobacterium canis</name>
    <dbReference type="NCBI Taxonomy" id="999183"/>
    <lineage>
        <taxon>Bacteria</taxon>
        <taxon>Bacillati</taxon>
        <taxon>Actinomycetota</taxon>
        <taxon>Actinomycetes</taxon>
        <taxon>Actinomycetales</taxon>
        <taxon>Actinomycetaceae</taxon>
        <taxon>Arcanobacterium</taxon>
    </lineage>
</organism>
<evidence type="ECO:0000256" key="6">
    <source>
        <dbReference type="ARBA" id="ARBA00022692"/>
    </source>
</evidence>
<evidence type="ECO:0000256" key="7">
    <source>
        <dbReference type="ARBA" id="ARBA00022989"/>
    </source>
</evidence>